<keyword evidence="2" id="KW-0998">Cell outer membrane</keyword>
<evidence type="ECO:0000313" key="4">
    <source>
        <dbReference type="EMBL" id="MCX2978739.1"/>
    </source>
</evidence>
<dbReference type="PROSITE" id="PS00213">
    <property type="entry name" value="LIPOCALIN"/>
    <property type="match status" value="1"/>
</dbReference>
<dbReference type="RefSeq" id="WP_279250432.1">
    <property type="nucleotide sequence ID" value="NZ_SHNO01000001.1"/>
</dbReference>
<dbReference type="PIRSF" id="PIRSF036893">
    <property type="entry name" value="Lipocalin_ApoD"/>
    <property type="match status" value="1"/>
</dbReference>
<dbReference type="PANTHER" id="PTHR10612">
    <property type="entry name" value="APOLIPOPROTEIN D"/>
    <property type="match status" value="1"/>
</dbReference>
<dbReference type="PANTHER" id="PTHR10612:SF34">
    <property type="entry name" value="APOLIPOPROTEIN D"/>
    <property type="match status" value="1"/>
</dbReference>
<dbReference type="InterPro" id="IPR012674">
    <property type="entry name" value="Calycin"/>
</dbReference>
<keyword evidence="2" id="KW-0446">Lipid-binding</keyword>
<sequence>MKYLVVFFIVFLVSCSGTPAGIPAIDDFNLDRYLGDWYEIARLDHSFEKGLTNVKANYSLNADGSVKVINTGFSVEGDTWKEAVGKAYFVGEKSKGHLKVSFFGPFYGAYVIFKLDKNYQYAFITGYNRHYLWLLSRTPSVTEAVKAEFINTVAELGFDTDEIIFVQQDLSDGAGQRMSSAAPFRR</sequence>
<protein>
    <recommendedName>
        <fullName evidence="2">Outer membrane lipoprotein Blc</fullName>
    </recommendedName>
</protein>
<reference evidence="4" key="1">
    <citation type="submission" date="2019-02" db="EMBL/GenBank/DDBJ databases">
        <authorList>
            <person name="Li S.-H."/>
        </authorList>
    </citation>
    <scope>NUCLEOTIDE SEQUENCE</scope>
    <source>
        <strain evidence="4">IMCC11814</strain>
    </source>
</reference>
<dbReference type="Pfam" id="PF08212">
    <property type="entry name" value="Lipocalin_2"/>
    <property type="match status" value="1"/>
</dbReference>
<dbReference type="InterPro" id="IPR022271">
    <property type="entry name" value="Lipocalin_ApoD"/>
</dbReference>
<dbReference type="InterPro" id="IPR047202">
    <property type="entry name" value="Lipocalin_Blc-like_dom"/>
</dbReference>
<dbReference type="CDD" id="cd19438">
    <property type="entry name" value="lipocalin_Blc-like"/>
    <property type="match status" value="1"/>
</dbReference>
<evidence type="ECO:0000256" key="2">
    <source>
        <dbReference type="PIRNR" id="PIRNR036893"/>
    </source>
</evidence>
<gene>
    <name evidence="4" type="ORF">EYC82_15335</name>
</gene>
<comment type="similarity">
    <text evidence="1 2">Belongs to the calycin superfamily. Lipocalin family.</text>
</comment>
<feature type="signal peptide" evidence="2">
    <location>
        <begin position="1"/>
        <end position="20"/>
    </location>
</feature>
<dbReference type="SUPFAM" id="SSF50814">
    <property type="entry name" value="Lipocalins"/>
    <property type="match status" value="1"/>
</dbReference>
<evidence type="ECO:0000256" key="1">
    <source>
        <dbReference type="ARBA" id="ARBA00006889"/>
    </source>
</evidence>
<name>A0ABT3T9L1_9GAMM</name>
<keyword evidence="2" id="KW-0732">Signal</keyword>
<keyword evidence="2" id="KW-0472">Membrane</keyword>
<proteinExistence type="inferred from homology"/>
<dbReference type="InterPro" id="IPR000566">
    <property type="entry name" value="Lipocln_cytosolic_FA-bd_dom"/>
</dbReference>
<evidence type="ECO:0000259" key="3">
    <source>
        <dbReference type="Pfam" id="PF08212"/>
    </source>
</evidence>
<comment type="subcellular location">
    <subcellularLocation>
        <location evidence="2">Cell outer membrane</location>
    </subcellularLocation>
</comment>
<dbReference type="Proteomes" id="UP001143304">
    <property type="component" value="Unassembled WGS sequence"/>
</dbReference>
<organism evidence="4 5">
    <name type="scientific">Candidatus Marimicrobium litorale</name>
    <dbReference type="NCBI Taxonomy" id="2518991"/>
    <lineage>
        <taxon>Bacteria</taxon>
        <taxon>Pseudomonadati</taxon>
        <taxon>Pseudomonadota</taxon>
        <taxon>Gammaproteobacteria</taxon>
        <taxon>Cellvibrionales</taxon>
        <taxon>Halieaceae</taxon>
        <taxon>Marimicrobium</taxon>
    </lineage>
</organism>
<dbReference type="InterPro" id="IPR022272">
    <property type="entry name" value="Lipocalin_CS"/>
</dbReference>
<feature type="domain" description="Lipocalin/cytosolic fatty-acid binding" evidence="3">
    <location>
        <begin position="29"/>
        <end position="168"/>
    </location>
</feature>
<dbReference type="Gene3D" id="2.40.128.20">
    <property type="match status" value="1"/>
</dbReference>
<dbReference type="EMBL" id="SHNO01000001">
    <property type="protein sequence ID" value="MCX2978739.1"/>
    <property type="molecule type" value="Genomic_DNA"/>
</dbReference>
<dbReference type="InterPro" id="IPR002446">
    <property type="entry name" value="Lipocalin_bac"/>
</dbReference>
<keyword evidence="2" id="KW-0449">Lipoprotein</keyword>
<evidence type="ECO:0000313" key="5">
    <source>
        <dbReference type="Proteomes" id="UP001143304"/>
    </source>
</evidence>
<comment type="function">
    <text evidence="2">Involved in the storage or transport of lipids necessary for membrane maintenance under stressful conditions. Displays a binding preference for lysophospholipids.</text>
</comment>
<comment type="subunit">
    <text evidence="2">Homodimer.</text>
</comment>
<feature type="chain" id="PRO_5045015600" description="Outer membrane lipoprotein Blc" evidence="2">
    <location>
        <begin position="21"/>
        <end position="186"/>
    </location>
</feature>
<dbReference type="PRINTS" id="PR01171">
    <property type="entry name" value="BCTLIPOCALIN"/>
</dbReference>
<accession>A0ABT3T9L1</accession>
<comment type="caution">
    <text evidence="4">The sequence shown here is derived from an EMBL/GenBank/DDBJ whole genome shotgun (WGS) entry which is preliminary data.</text>
</comment>
<dbReference type="PROSITE" id="PS51257">
    <property type="entry name" value="PROKAR_LIPOPROTEIN"/>
    <property type="match status" value="1"/>
</dbReference>
<keyword evidence="5" id="KW-1185">Reference proteome</keyword>